<keyword evidence="15" id="KW-1185">Reference proteome</keyword>
<dbReference type="Pfam" id="PF13894">
    <property type="entry name" value="zf-C2H2_4"/>
    <property type="match status" value="1"/>
</dbReference>
<evidence type="ECO:0000259" key="12">
    <source>
        <dbReference type="PROSITE" id="PS50157"/>
    </source>
</evidence>
<keyword evidence="2 10" id="KW-0479">Metal-binding</keyword>
<proteinExistence type="predicted"/>
<organism evidence="14 15">
    <name type="scientific">Aedes albopictus</name>
    <name type="common">Asian tiger mosquito</name>
    <name type="synonym">Stegomyia albopicta</name>
    <dbReference type="NCBI Taxonomy" id="7160"/>
    <lineage>
        <taxon>Eukaryota</taxon>
        <taxon>Metazoa</taxon>
        <taxon>Ecdysozoa</taxon>
        <taxon>Arthropoda</taxon>
        <taxon>Hexapoda</taxon>
        <taxon>Insecta</taxon>
        <taxon>Pterygota</taxon>
        <taxon>Neoptera</taxon>
        <taxon>Endopterygota</taxon>
        <taxon>Diptera</taxon>
        <taxon>Nematocera</taxon>
        <taxon>Culicoidea</taxon>
        <taxon>Culicidae</taxon>
        <taxon>Culicinae</taxon>
        <taxon>Aedini</taxon>
        <taxon>Aedes</taxon>
        <taxon>Stegomyia</taxon>
    </lineage>
</organism>
<dbReference type="PANTHER" id="PTHR47772:SF13">
    <property type="entry name" value="GASTRULA ZINC FINGER PROTEIN XLCGF49.1-LIKE-RELATED"/>
    <property type="match status" value="1"/>
</dbReference>
<evidence type="ECO:0008006" key="16">
    <source>
        <dbReference type="Google" id="ProtNLM"/>
    </source>
</evidence>
<dbReference type="PANTHER" id="PTHR47772">
    <property type="entry name" value="ZINC FINGER PROTEIN 200"/>
    <property type="match status" value="1"/>
</dbReference>
<dbReference type="SUPFAM" id="SSF57716">
    <property type="entry name" value="Glucocorticoid receptor-like (DNA-binding domain)"/>
    <property type="match status" value="1"/>
</dbReference>
<evidence type="ECO:0000256" key="11">
    <source>
        <dbReference type="SAM" id="MobiDB-lite"/>
    </source>
</evidence>
<feature type="binding site" evidence="10">
    <location>
        <position position="16"/>
    </location>
    <ligand>
        <name>Zn(2+)</name>
        <dbReference type="ChEBI" id="CHEBI:29105"/>
    </ligand>
</feature>
<dbReference type="SUPFAM" id="SSF57667">
    <property type="entry name" value="beta-beta-alpha zinc fingers"/>
    <property type="match status" value="4"/>
</dbReference>
<dbReference type="PROSITE" id="PS50157">
    <property type="entry name" value="ZINC_FINGER_C2H2_2"/>
    <property type="match status" value="7"/>
</dbReference>
<feature type="domain" description="C2H2-type" evidence="12">
    <location>
        <begin position="287"/>
        <end position="314"/>
    </location>
</feature>
<dbReference type="GeneID" id="109426810"/>
<evidence type="ECO:0000256" key="4">
    <source>
        <dbReference type="ARBA" id="ARBA00022771"/>
    </source>
</evidence>
<evidence type="ECO:0000259" key="13">
    <source>
        <dbReference type="PROSITE" id="PS51915"/>
    </source>
</evidence>
<accession>A0ABM1Y9S5</accession>
<feature type="domain" description="ZAD" evidence="13">
    <location>
        <begin position="11"/>
        <end position="89"/>
    </location>
</feature>
<feature type="binding site" evidence="10">
    <location>
        <position position="65"/>
    </location>
    <ligand>
        <name>Zn(2+)</name>
        <dbReference type="ChEBI" id="CHEBI:29105"/>
    </ligand>
</feature>
<dbReference type="PROSITE" id="PS51915">
    <property type="entry name" value="ZAD"/>
    <property type="match status" value="1"/>
</dbReference>
<dbReference type="Pfam" id="PF13912">
    <property type="entry name" value="zf-C2H2_6"/>
    <property type="match status" value="1"/>
</dbReference>
<dbReference type="Proteomes" id="UP000069940">
    <property type="component" value="Unassembled WGS sequence"/>
</dbReference>
<evidence type="ECO:0000256" key="10">
    <source>
        <dbReference type="PROSITE-ProRule" id="PRU01263"/>
    </source>
</evidence>
<evidence type="ECO:0000256" key="3">
    <source>
        <dbReference type="ARBA" id="ARBA00022737"/>
    </source>
</evidence>
<dbReference type="SMART" id="SM00868">
    <property type="entry name" value="zf-AD"/>
    <property type="match status" value="1"/>
</dbReference>
<feature type="region of interest" description="Disordered" evidence="11">
    <location>
        <begin position="176"/>
        <end position="220"/>
    </location>
</feature>
<dbReference type="InterPro" id="IPR012934">
    <property type="entry name" value="Znf_AD"/>
</dbReference>
<feature type="domain" description="C2H2-type" evidence="12">
    <location>
        <begin position="429"/>
        <end position="456"/>
    </location>
</feature>
<reference evidence="15" key="1">
    <citation type="journal article" date="2015" name="Proc. Natl. Acad. Sci. U.S.A.">
        <title>Genome sequence of the Asian Tiger mosquito, Aedes albopictus, reveals insights into its biology, genetics, and evolution.</title>
        <authorList>
            <person name="Chen X.G."/>
            <person name="Jiang X."/>
            <person name="Gu J."/>
            <person name="Xu M."/>
            <person name="Wu Y."/>
            <person name="Deng Y."/>
            <person name="Zhang C."/>
            <person name="Bonizzoni M."/>
            <person name="Dermauw W."/>
            <person name="Vontas J."/>
            <person name="Armbruster P."/>
            <person name="Huang X."/>
            <person name="Yang Y."/>
            <person name="Zhang H."/>
            <person name="He W."/>
            <person name="Peng H."/>
            <person name="Liu Y."/>
            <person name="Wu K."/>
            <person name="Chen J."/>
            <person name="Lirakis M."/>
            <person name="Topalis P."/>
            <person name="Van Leeuwen T."/>
            <person name="Hall A.B."/>
            <person name="Jiang X."/>
            <person name="Thorpe C."/>
            <person name="Mueller R.L."/>
            <person name="Sun C."/>
            <person name="Waterhouse R.M."/>
            <person name="Yan G."/>
            <person name="Tu Z.J."/>
            <person name="Fang X."/>
            <person name="James A.A."/>
        </authorList>
    </citation>
    <scope>NUCLEOTIDE SEQUENCE [LARGE SCALE GENOMIC DNA]</scope>
    <source>
        <strain evidence="15">Foshan</strain>
    </source>
</reference>
<evidence type="ECO:0000256" key="6">
    <source>
        <dbReference type="ARBA" id="ARBA00023015"/>
    </source>
</evidence>
<keyword evidence="3" id="KW-0677">Repeat</keyword>
<keyword evidence="6" id="KW-0805">Transcription regulation</keyword>
<dbReference type="InterPro" id="IPR036236">
    <property type="entry name" value="Znf_C2H2_sf"/>
</dbReference>
<name>A0ABM1Y9S5_AEDAL</name>
<dbReference type="Pfam" id="PF00096">
    <property type="entry name" value="zf-C2H2"/>
    <property type="match status" value="2"/>
</dbReference>
<keyword evidence="4 9" id="KW-0863">Zinc-finger</keyword>
<dbReference type="Gene3D" id="3.30.160.60">
    <property type="entry name" value="Classic Zinc Finger"/>
    <property type="match status" value="6"/>
</dbReference>
<feature type="domain" description="C2H2-type" evidence="12">
    <location>
        <begin position="400"/>
        <end position="423"/>
    </location>
</feature>
<dbReference type="InterPro" id="IPR050636">
    <property type="entry name" value="C2H2-ZF_domain-containing"/>
</dbReference>
<dbReference type="Pfam" id="PF07776">
    <property type="entry name" value="zf-AD"/>
    <property type="match status" value="1"/>
</dbReference>
<dbReference type="Gene3D" id="3.40.1800.20">
    <property type="match status" value="1"/>
</dbReference>
<dbReference type="InterPro" id="IPR013087">
    <property type="entry name" value="Znf_C2H2_type"/>
</dbReference>
<evidence type="ECO:0000313" key="14">
    <source>
        <dbReference type="EnsemblMetazoa" id="AALFPA23_007112.P9422"/>
    </source>
</evidence>
<comment type="subcellular location">
    <subcellularLocation>
        <location evidence="1">Nucleus</location>
    </subcellularLocation>
</comment>
<keyword evidence="5 10" id="KW-0862">Zinc</keyword>
<evidence type="ECO:0000313" key="15">
    <source>
        <dbReference type="Proteomes" id="UP000069940"/>
    </source>
</evidence>
<evidence type="ECO:0000256" key="7">
    <source>
        <dbReference type="ARBA" id="ARBA00023163"/>
    </source>
</evidence>
<protein>
    <recommendedName>
        <fullName evidence="16">C2h2-type zn-finger protein</fullName>
    </recommendedName>
</protein>
<dbReference type="EnsemblMetazoa" id="AALFPA23_007112.R9422">
    <property type="protein sequence ID" value="AALFPA23_007112.P9422"/>
    <property type="gene ID" value="AALFPA23_007112"/>
</dbReference>
<feature type="binding site" evidence="10">
    <location>
        <position position="62"/>
    </location>
    <ligand>
        <name>Zn(2+)</name>
        <dbReference type="ChEBI" id="CHEBI:29105"/>
    </ligand>
</feature>
<feature type="domain" description="C2H2-type" evidence="12">
    <location>
        <begin position="315"/>
        <end position="342"/>
    </location>
</feature>
<dbReference type="SMART" id="SM00355">
    <property type="entry name" value="ZnF_C2H2"/>
    <property type="match status" value="9"/>
</dbReference>
<feature type="domain" description="C2H2-type" evidence="12">
    <location>
        <begin position="344"/>
        <end position="371"/>
    </location>
</feature>
<feature type="domain" description="C2H2-type" evidence="12">
    <location>
        <begin position="260"/>
        <end position="287"/>
    </location>
</feature>
<dbReference type="PROSITE" id="PS00028">
    <property type="entry name" value="ZINC_FINGER_C2H2_1"/>
    <property type="match status" value="5"/>
</dbReference>
<evidence type="ECO:0000256" key="1">
    <source>
        <dbReference type="ARBA" id="ARBA00004123"/>
    </source>
</evidence>
<feature type="binding site" evidence="10">
    <location>
        <position position="13"/>
    </location>
    <ligand>
        <name>Zn(2+)</name>
        <dbReference type="ChEBI" id="CHEBI:29105"/>
    </ligand>
</feature>
<dbReference type="RefSeq" id="XP_029725432.2">
    <property type="nucleotide sequence ID" value="XM_029869572.2"/>
</dbReference>
<sequence length="577" mass="67116">MAVFNLEHFPDVCRLCLKPESRKLHSIDDEFGNIHLQIKTFLEDVTFQLPEEKQQQIPKFVCGVCLAQLTDFALYRNRLVITLRFMDALVDLKHSNPKSITSLFRDSKDELNKLFRELSLCNKSDPQVEDIIQEFKLYDPVIYEFPIKEEKVDLLVSEEENTTHEVSYDDMCDTVMKSESSDSSSEDDRPLVKRKASLSKSDKTSARSSSPKRPGRPRKYLEGRILKEPWSCDKCKFKTKYRIAVTRHQAVHEKRENRTFSCSVCSLVFKSKDELRTHGMNHPENQIVCEVCGISLKNPNSLKAHMERHEEKRKYTCDYCDYASHTQLSLKAHMSVHTNDNGKKRCEVCGAVFKTGSLLKRHMEGHSNERKYPCESCPARFNTNNALRNHRNRVHLAIRHPCEYCDKTFDQKIILRDHIERVHHIQCQFICDVCVVTFDSQEKLDQHRQRHVNPKPLECSVCLTIHTTTESFDGHLCITYRDDYMCCNKDLRNHAQYNRHMWVKHGLKTNARVKPIPGMLLGNLRGTRKRLEQCRKCDIAFPSRALKLQHMIECNRSSDSHTESSKAESSVLTESGY</sequence>
<reference evidence="14" key="2">
    <citation type="submission" date="2025-05" db="UniProtKB">
        <authorList>
            <consortium name="EnsemblMetazoa"/>
        </authorList>
    </citation>
    <scope>IDENTIFICATION</scope>
    <source>
        <strain evidence="14">Foshan</strain>
    </source>
</reference>
<feature type="domain" description="C2H2-type" evidence="12">
    <location>
        <begin position="372"/>
        <end position="400"/>
    </location>
</feature>
<evidence type="ECO:0000256" key="5">
    <source>
        <dbReference type="ARBA" id="ARBA00022833"/>
    </source>
</evidence>
<keyword evidence="8" id="KW-0539">Nucleus</keyword>
<evidence type="ECO:0000256" key="8">
    <source>
        <dbReference type="ARBA" id="ARBA00023242"/>
    </source>
</evidence>
<evidence type="ECO:0000256" key="2">
    <source>
        <dbReference type="ARBA" id="ARBA00022723"/>
    </source>
</evidence>
<evidence type="ECO:0000256" key="9">
    <source>
        <dbReference type="PROSITE-ProRule" id="PRU00042"/>
    </source>
</evidence>
<keyword evidence="7" id="KW-0804">Transcription</keyword>